<feature type="domain" description="Stc1" evidence="2">
    <location>
        <begin position="38"/>
        <end position="125"/>
    </location>
</feature>
<dbReference type="Proteomes" id="UP000298493">
    <property type="component" value="Unassembled WGS sequence"/>
</dbReference>
<sequence>MSRYNTITKGTGYNINTGGYGTLTNNQLKNIALPDKLRCKRCNRWKQTDADGKENFSKKQLAAVRETIYYSGRGKQTPIEIVCSTCSPSQNNELHCVDCDTTKGLESFALAQRKNPVAAKCLVCMDEQLEFDPDVLAEQLNDLRRPPELQGTAYYDDSDDDSDNVLSYKFTPDEDDDDSNVADSSAYGDDTTESGYEGSVVTGSRQISASMDSLSISASSGGVHLSQGGSDLSAWQTVTGGRVRKAAPSSTVVNGSNSSYSASVQINKTGFSKVKAFITTPEGYTANSKQAKKAGTAKLPVKLGKDSKCANSDWDSDDEEEHGSIATTRATCATQEDLDNLQEHEITWESDDSSEQEYDSDDE</sequence>
<keyword evidence="4" id="KW-1185">Reference proteome</keyword>
<proteinExistence type="predicted"/>
<evidence type="ECO:0000259" key="2">
    <source>
        <dbReference type="Pfam" id="PF12898"/>
    </source>
</evidence>
<dbReference type="InterPro" id="IPR024630">
    <property type="entry name" value="Stc1"/>
</dbReference>
<feature type="compositionally biased region" description="Polar residues" evidence="1">
    <location>
        <begin position="325"/>
        <end position="334"/>
    </location>
</feature>
<comment type="caution">
    <text evidence="3">The sequence shown here is derived from an EMBL/GenBank/DDBJ whole genome shotgun (WGS) entry which is preliminary data.</text>
</comment>
<dbReference type="Pfam" id="PF12898">
    <property type="entry name" value="Stc1"/>
    <property type="match status" value="1"/>
</dbReference>
<evidence type="ECO:0000256" key="1">
    <source>
        <dbReference type="SAM" id="MobiDB-lite"/>
    </source>
</evidence>
<dbReference type="EMBL" id="SNSC02000005">
    <property type="protein sequence ID" value="TID24004.1"/>
    <property type="molecule type" value="Genomic_DNA"/>
</dbReference>
<name>A0A4Z1PNN1_9PEZI</name>
<feature type="region of interest" description="Disordered" evidence="1">
    <location>
        <begin position="305"/>
        <end position="363"/>
    </location>
</feature>
<gene>
    <name evidence="3" type="ORF">E6O75_ATG02369</name>
</gene>
<dbReference type="OrthoDB" id="3514033at2759"/>
<reference evidence="3 4" key="1">
    <citation type="submission" date="2019-04" db="EMBL/GenBank/DDBJ databases">
        <title>High contiguity whole genome sequence and gene annotation resource for two Venturia nashicola isolates.</title>
        <authorList>
            <person name="Prokchorchik M."/>
            <person name="Won K."/>
            <person name="Lee Y."/>
            <person name="Choi E.D."/>
            <person name="Segonzac C."/>
            <person name="Sohn K.H."/>
        </authorList>
    </citation>
    <scope>NUCLEOTIDE SEQUENCE [LARGE SCALE GENOMIC DNA]</scope>
    <source>
        <strain evidence="3 4">PRI2</strain>
    </source>
</reference>
<accession>A0A4Z1PNN1</accession>
<organism evidence="3 4">
    <name type="scientific">Venturia nashicola</name>
    <dbReference type="NCBI Taxonomy" id="86259"/>
    <lineage>
        <taxon>Eukaryota</taxon>
        <taxon>Fungi</taxon>
        <taxon>Dikarya</taxon>
        <taxon>Ascomycota</taxon>
        <taxon>Pezizomycotina</taxon>
        <taxon>Dothideomycetes</taxon>
        <taxon>Pleosporomycetidae</taxon>
        <taxon>Venturiales</taxon>
        <taxon>Venturiaceae</taxon>
        <taxon>Venturia</taxon>
    </lineage>
</organism>
<dbReference type="AlphaFoldDB" id="A0A4Z1PNN1"/>
<evidence type="ECO:0000313" key="4">
    <source>
        <dbReference type="Proteomes" id="UP000298493"/>
    </source>
</evidence>
<evidence type="ECO:0000313" key="3">
    <source>
        <dbReference type="EMBL" id="TID24004.1"/>
    </source>
</evidence>
<feature type="compositionally biased region" description="Acidic residues" evidence="1">
    <location>
        <begin position="348"/>
        <end position="363"/>
    </location>
</feature>
<dbReference type="STRING" id="86259.A0A4Z1PNN1"/>
<protein>
    <submittedName>
        <fullName evidence="3">Putative dna repair protein rad7</fullName>
    </submittedName>
</protein>
<feature type="region of interest" description="Disordered" evidence="1">
    <location>
        <begin position="147"/>
        <end position="199"/>
    </location>
</feature>